<reference evidence="1 2" key="1">
    <citation type="journal article" date="2018" name="Front. Plant Sci.">
        <title>Red Clover (Trifolium pratense) and Zigzag Clover (T. medium) - A Picture of Genomic Similarities and Differences.</title>
        <authorList>
            <person name="Dluhosova J."/>
            <person name="Istvanek J."/>
            <person name="Nedelnik J."/>
            <person name="Repkova J."/>
        </authorList>
    </citation>
    <scope>NUCLEOTIDE SEQUENCE [LARGE SCALE GENOMIC DNA]</scope>
    <source>
        <strain evidence="2">cv. 10/8</strain>
        <tissue evidence="1">Leaf</tissue>
    </source>
</reference>
<name>A0A392V0F3_9FABA</name>
<evidence type="ECO:0000313" key="1">
    <source>
        <dbReference type="EMBL" id="MCI79870.1"/>
    </source>
</evidence>
<accession>A0A392V0F3</accession>
<dbReference type="EMBL" id="LXQA010983145">
    <property type="protein sequence ID" value="MCI79870.1"/>
    <property type="molecule type" value="Genomic_DNA"/>
</dbReference>
<sequence>MLPEFQFVQVFVARIQAPQMGRRTAPESV</sequence>
<proteinExistence type="predicted"/>
<protein>
    <submittedName>
        <fullName evidence="1">Nuclease domain-containing protein</fullName>
    </submittedName>
</protein>
<dbReference type="AlphaFoldDB" id="A0A392V0F3"/>
<evidence type="ECO:0000313" key="2">
    <source>
        <dbReference type="Proteomes" id="UP000265520"/>
    </source>
</evidence>
<dbReference type="Proteomes" id="UP000265520">
    <property type="component" value="Unassembled WGS sequence"/>
</dbReference>
<keyword evidence="2" id="KW-1185">Reference proteome</keyword>
<feature type="non-terminal residue" evidence="1">
    <location>
        <position position="29"/>
    </location>
</feature>
<comment type="caution">
    <text evidence="1">The sequence shown here is derived from an EMBL/GenBank/DDBJ whole genome shotgun (WGS) entry which is preliminary data.</text>
</comment>
<organism evidence="1 2">
    <name type="scientific">Trifolium medium</name>
    <dbReference type="NCBI Taxonomy" id="97028"/>
    <lineage>
        <taxon>Eukaryota</taxon>
        <taxon>Viridiplantae</taxon>
        <taxon>Streptophyta</taxon>
        <taxon>Embryophyta</taxon>
        <taxon>Tracheophyta</taxon>
        <taxon>Spermatophyta</taxon>
        <taxon>Magnoliopsida</taxon>
        <taxon>eudicotyledons</taxon>
        <taxon>Gunneridae</taxon>
        <taxon>Pentapetalae</taxon>
        <taxon>rosids</taxon>
        <taxon>fabids</taxon>
        <taxon>Fabales</taxon>
        <taxon>Fabaceae</taxon>
        <taxon>Papilionoideae</taxon>
        <taxon>50 kb inversion clade</taxon>
        <taxon>NPAAA clade</taxon>
        <taxon>Hologalegina</taxon>
        <taxon>IRL clade</taxon>
        <taxon>Trifolieae</taxon>
        <taxon>Trifolium</taxon>
    </lineage>
</organism>